<dbReference type="STRING" id="1169540.A0A0G4GFP2"/>
<dbReference type="InParanoid" id="A0A0G4GFP2"/>
<keyword evidence="1" id="KW-0472">Membrane</keyword>
<keyword evidence="1" id="KW-1133">Transmembrane helix</keyword>
<keyword evidence="4" id="KW-1185">Reference proteome</keyword>
<keyword evidence="1" id="KW-0812">Transmembrane</keyword>
<evidence type="ECO:0000256" key="2">
    <source>
        <dbReference type="SAM" id="SignalP"/>
    </source>
</evidence>
<evidence type="ECO:0000256" key="1">
    <source>
        <dbReference type="SAM" id="Phobius"/>
    </source>
</evidence>
<proteinExistence type="predicted"/>
<feature type="chain" id="PRO_5005189926" evidence="2">
    <location>
        <begin position="25"/>
        <end position="276"/>
    </location>
</feature>
<feature type="transmembrane region" description="Helical" evidence="1">
    <location>
        <begin position="197"/>
        <end position="219"/>
    </location>
</feature>
<gene>
    <name evidence="3" type="ORF">Vbra_17621</name>
</gene>
<dbReference type="VEuPathDB" id="CryptoDB:Vbra_17621"/>
<dbReference type="PROSITE" id="PS51257">
    <property type="entry name" value="PROKAR_LIPOPROTEIN"/>
    <property type="match status" value="1"/>
</dbReference>
<accession>A0A0G4GFP2</accession>
<dbReference type="AlphaFoldDB" id="A0A0G4GFP2"/>
<protein>
    <submittedName>
        <fullName evidence="3">Uncharacterized protein</fullName>
    </submittedName>
</protein>
<name>A0A0G4GFP2_VITBC</name>
<dbReference type="EMBL" id="CDMY01000646">
    <property type="protein sequence ID" value="CEM28121.1"/>
    <property type="molecule type" value="Genomic_DNA"/>
</dbReference>
<dbReference type="PhylomeDB" id="A0A0G4GFP2"/>
<evidence type="ECO:0000313" key="3">
    <source>
        <dbReference type="EMBL" id="CEM28121.1"/>
    </source>
</evidence>
<sequence>MTQRALLLACYWCLIAALSSGCDAYQLPEAITQEVSAALMRKHGSGYVAYFRGMLADLGNSTMDDSNDLHIMPPLDDTDERQITLSLKPDEQTIYHRMVSIPGAEGQERLTQAVMRLVKTEWRKVKAMRDKFLTPNQARFQEINALAKQLPFAKGGNAYNNQNTDTPCGSAAECERMQEIVNKCYFIRNGAQTGYNMFSMINSVLATLMGVLCACIFVYKVQVCALINFAYACVFPGKVSLHSSVHRSGSIWEAVKATTTQCRMYGAPQVSMLPGL</sequence>
<keyword evidence="2" id="KW-0732">Signal</keyword>
<dbReference type="OrthoDB" id="328978at2759"/>
<evidence type="ECO:0000313" key="4">
    <source>
        <dbReference type="Proteomes" id="UP000041254"/>
    </source>
</evidence>
<dbReference type="Proteomes" id="UP000041254">
    <property type="component" value="Unassembled WGS sequence"/>
</dbReference>
<organism evidence="3 4">
    <name type="scientific">Vitrella brassicaformis (strain CCMP3155)</name>
    <dbReference type="NCBI Taxonomy" id="1169540"/>
    <lineage>
        <taxon>Eukaryota</taxon>
        <taxon>Sar</taxon>
        <taxon>Alveolata</taxon>
        <taxon>Colpodellida</taxon>
        <taxon>Vitrellaceae</taxon>
        <taxon>Vitrella</taxon>
    </lineage>
</organism>
<reference evidence="3 4" key="1">
    <citation type="submission" date="2014-11" db="EMBL/GenBank/DDBJ databases">
        <authorList>
            <person name="Zhu J."/>
            <person name="Qi W."/>
            <person name="Song R."/>
        </authorList>
    </citation>
    <scope>NUCLEOTIDE SEQUENCE [LARGE SCALE GENOMIC DNA]</scope>
</reference>
<feature type="signal peptide" evidence="2">
    <location>
        <begin position="1"/>
        <end position="24"/>
    </location>
</feature>